<protein>
    <recommendedName>
        <fullName evidence="7">WD40 repeat-like protein</fullName>
    </recommendedName>
</protein>
<dbReference type="InterPro" id="IPR001680">
    <property type="entry name" value="WD40_rpt"/>
</dbReference>
<name>A0A5N6KWD0_9ROSI</name>
<sequence length="1184" mass="130524">MTSYTFPDRLLRRELGVHGPYTSVRGFYGDRKWIRDFDIVNELSGHSGCVNALSWSKSGLLLASGSDDEYLNIHAYQPHDSLNPFSFPYTIHTGHTANIFSVKFMPHSNDRTLITAAGDSEIRIFDLEHSSRTSLDPGAAADAGLIRNGTRYMSEGDTSVKVYRSHSDRVKRIVTESSPHLFLSCSEDGEVRQWDLRLPSSSYPRPSGHMRGWSAQDDSNVPPPLISYKRHHIDLNSISCSPSQPHYIALGGAHLHAFLHDRRMMGRDRFFERGQSATNTQLREATQCVRRFAPRGQKRMGGADNGHITALKISDAHPNNMIVSWSGDWIYSFDLIRDPDADADADARAGKKEKPASAKSKFKGQSSHRKRSRRDGDSSAAQEDAARASPRQRTDESEEGGQFLAVNYGNGQSELIPLREDAELSDNQRTACEIADAATLLQKMIFHLEDVPENEQSLSGHDFTPVLAAAASHMNDIDEIMRTWRYPMEPDPSVAWHMTMRKTREATFRFVQCAGVLAWLLGARTPENLEARTMSRLSLISPASSESRPVSPRETHSLFCIDFIKAISLWLSSGVGALVEGFTARRNSSNSQRNPIPPESEAEAIESLLIPHLLERASDTRPVPNVDASRFEIDENRRVFSTEKDAVHAFSEALKLPFADLSSRPDANIESHDNAASSQERIPTTKFWGFTVVRGLLKSADLARTHEDIDTAFGGAGRGNAQGANLQRASDDISLDASDHDYIDLASAILHRHEEDGVRQYPVDPEGDIDRNALVSVDDLGESIIQEQRHRRDQGRVSTSANSSGAIEEEEEEEDEEDEDDSDTDGETSSDSDIDDYGSNRSGGSIEIEEDDEAIEIDPLVHRRIFTSALERGAARAHVQSQIPCHAAARSYRGHVNVKTVKDVNFFGLDDEYIVSGSDSGHVLLWDAATTQLLTILEGDGEVVNVVQGHPHEPLLAVSGIDRTVKLFAADARARRDAWNGRGVDNDDEEHSFSALGFARHRRRQRRAAAVPRRPRRAHPALEEEDDDEAEPADNSTTAPDPFAPLSGTLSSGESADDDDGPAHRGSTARPRGSHGGPAAARGLRQGIRLSSKRCMQDEYEITSRNDQDRRGGNRDAFVTRSMLELLARRMRMRAVARAGAAGEGEGGGEGDGDEDDDEAGIDLGEDLDLPEGELVLTDDCAVM</sequence>
<feature type="compositionally biased region" description="Basic and acidic residues" evidence="4">
    <location>
        <begin position="344"/>
        <end position="356"/>
    </location>
</feature>
<evidence type="ECO:0000256" key="2">
    <source>
        <dbReference type="ARBA" id="ARBA00022737"/>
    </source>
</evidence>
<dbReference type="OrthoDB" id="4869960at2759"/>
<dbReference type="PROSITE" id="PS50082">
    <property type="entry name" value="WD_REPEATS_2"/>
    <property type="match status" value="3"/>
</dbReference>
<comment type="caution">
    <text evidence="5">The sequence shown here is derived from an EMBL/GenBank/DDBJ whole genome shotgun (WGS) entry which is preliminary data.</text>
</comment>
<feature type="compositionally biased region" description="Acidic residues" evidence="4">
    <location>
        <begin position="1023"/>
        <end position="1032"/>
    </location>
</feature>
<keyword evidence="1 3" id="KW-0853">WD repeat</keyword>
<dbReference type="Proteomes" id="UP000327013">
    <property type="component" value="Unassembled WGS sequence"/>
</dbReference>
<feature type="repeat" description="WD" evidence="3">
    <location>
        <begin position="43"/>
        <end position="73"/>
    </location>
</feature>
<dbReference type="PROSITE" id="PS50294">
    <property type="entry name" value="WD_REPEATS_REGION"/>
    <property type="match status" value="1"/>
</dbReference>
<keyword evidence="2" id="KW-0677">Repeat</keyword>
<feature type="compositionally biased region" description="Acidic residues" evidence="4">
    <location>
        <begin position="807"/>
        <end position="836"/>
    </location>
</feature>
<evidence type="ECO:0000256" key="1">
    <source>
        <dbReference type="ARBA" id="ARBA00022574"/>
    </source>
</evidence>
<keyword evidence="6" id="KW-1185">Reference proteome</keyword>
<accession>A0A5N6KWD0</accession>
<dbReference type="SMART" id="SM00320">
    <property type="entry name" value="WD40"/>
    <property type="match status" value="7"/>
</dbReference>
<dbReference type="Gene3D" id="2.130.10.10">
    <property type="entry name" value="YVTN repeat-like/Quinoprotein amine dehydrogenase"/>
    <property type="match status" value="3"/>
</dbReference>
<dbReference type="InterPro" id="IPR015943">
    <property type="entry name" value="WD40/YVTN_repeat-like_dom_sf"/>
</dbReference>
<dbReference type="InterPro" id="IPR045151">
    <property type="entry name" value="DCAF8"/>
</dbReference>
<feature type="region of interest" description="Disordered" evidence="4">
    <location>
        <begin position="1138"/>
        <end position="1169"/>
    </location>
</feature>
<dbReference type="EMBL" id="VIBQ01000014">
    <property type="protein sequence ID" value="KAB8349835.1"/>
    <property type="molecule type" value="Genomic_DNA"/>
</dbReference>
<evidence type="ECO:0000256" key="4">
    <source>
        <dbReference type="SAM" id="MobiDB-lite"/>
    </source>
</evidence>
<organism evidence="5 6">
    <name type="scientific">Carpinus fangiana</name>
    <dbReference type="NCBI Taxonomy" id="176857"/>
    <lineage>
        <taxon>Eukaryota</taxon>
        <taxon>Viridiplantae</taxon>
        <taxon>Streptophyta</taxon>
        <taxon>Embryophyta</taxon>
        <taxon>Tracheophyta</taxon>
        <taxon>Spermatophyta</taxon>
        <taxon>Magnoliopsida</taxon>
        <taxon>eudicotyledons</taxon>
        <taxon>Gunneridae</taxon>
        <taxon>Pentapetalae</taxon>
        <taxon>rosids</taxon>
        <taxon>fabids</taxon>
        <taxon>Fagales</taxon>
        <taxon>Betulaceae</taxon>
        <taxon>Carpinus</taxon>
    </lineage>
</organism>
<feature type="repeat" description="WD" evidence="3">
    <location>
        <begin position="163"/>
        <end position="197"/>
    </location>
</feature>
<dbReference type="AlphaFoldDB" id="A0A5N6KWD0"/>
<dbReference type="GO" id="GO:0005737">
    <property type="term" value="C:cytoplasm"/>
    <property type="evidence" value="ECO:0007669"/>
    <property type="project" value="TreeGrafter"/>
</dbReference>
<evidence type="ECO:0008006" key="7">
    <source>
        <dbReference type="Google" id="ProtNLM"/>
    </source>
</evidence>
<feature type="compositionally biased region" description="Acidic residues" evidence="4">
    <location>
        <begin position="1147"/>
        <end position="1169"/>
    </location>
</feature>
<feature type="region of interest" description="Disordered" evidence="4">
    <location>
        <begin position="1004"/>
        <end position="1092"/>
    </location>
</feature>
<proteinExistence type="predicted"/>
<dbReference type="PANTHER" id="PTHR15574:SF40">
    <property type="entry name" value="WD AND TETRATRICOPEPTIDE REPEATS PROTEIN 1"/>
    <property type="match status" value="1"/>
</dbReference>
<evidence type="ECO:0000256" key="3">
    <source>
        <dbReference type="PROSITE-ProRule" id="PRU00221"/>
    </source>
</evidence>
<dbReference type="PANTHER" id="PTHR15574">
    <property type="entry name" value="WD REPEAT DOMAIN-CONTAINING FAMILY"/>
    <property type="match status" value="1"/>
</dbReference>
<feature type="region of interest" description="Disordered" evidence="4">
    <location>
        <begin position="344"/>
        <end position="399"/>
    </location>
</feature>
<feature type="region of interest" description="Disordered" evidence="4">
    <location>
        <begin position="786"/>
        <end position="853"/>
    </location>
</feature>
<feature type="compositionally biased region" description="Basic residues" evidence="4">
    <location>
        <begin position="360"/>
        <end position="373"/>
    </location>
</feature>
<gene>
    <name evidence="5" type="ORF">FH972_023848</name>
</gene>
<dbReference type="GO" id="GO:0080008">
    <property type="term" value="C:Cul4-RING E3 ubiquitin ligase complex"/>
    <property type="evidence" value="ECO:0007669"/>
    <property type="project" value="TreeGrafter"/>
</dbReference>
<evidence type="ECO:0000313" key="6">
    <source>
        <dbReference type="Proteomes" id="UP000327013"/>
    </source>
</evidence>
<evidence type="ECO:0000313" key="5">
    <source>
        <dbReference type="EMBL" id="KAB8349835.1"/>
    </source>
</evidence>
<dbReference type="Pfam" id="PF00400">
    <property type="entry name" value="WD40"/>
    <property type="match status" value="4"/>
</dbReference>
<dbReference type="GO" id="GO:0045717">
    <property type="term" value="P:negative regulation of fatty acid biosynthetic process"/>
    <property type="evidence" value="ECO:0007669"/>
    <property type="project" value="TreeGrafter"/>
</dbReference>
<feature type="repeat" description="WD" evidence="3">
    <location>
        <begin position="92"/>
        <end position="135"/>
    </location>
</feature>
<reference evidence="5 6" key="1">
    <citation type="submission" date="2019-06" db="EMBL/GenBank/DDBJ databases">
        <title>A chromosomal-level reference genome of Carpinus fangiana (Coryloideae, Betulaceae).</title>
        <authorList>
            <person name="Yang X."/>
            <person name="Wang Z."/>
            <person name="Zhang L."/>
            <person name="Hao G."/>
            <person name="Liu J."/>
            <person name="Yang Y."/>
        </authorList>
    </citation>
    <scope>NUCLEOTIDE SEQUENCE [LARGE SCALE GENOMIC DNA]</scope>
    <source>
        <strain evidence="5">Cfa_2016G</strain>
        <tissue evidence="5">Leaf</tissue>
    </source>
</reference>
<feature type="compositionally biased region" description="Basic residues" evidence="4">
    <location>
        <begin position="1004"/>
        <end position="1019"/>
    </location>
</feature>
<dbReference type="SUPFAM" id="SSF50978">
    <property type="entry name" value="WD40 repeat-like"/>
    <property type="match status" value="1"/>
</dbReference>
<dbReference type="InterPro" id="IPR036322">
    <property type="entry name" value="WD40_repeat_dom_sf"/>
</dbReference>